<keyword evidence="3" id="KW-1185">Reference proteome</keyword>
<dbReference type="EMBL" id="BAABIW010000026">
    <property type="protein sequence ID" value="GAA5035067.1"/>
    <property type="molecule type" value="Genomic_DNA"/>
</dbReference>
<feature type="domain" description="Hemerythrin-like" evidence="1">
    <location>
        <begin position="6"/>
        <end position="132"/>
    </location>
</feature>
<organism evidence="2 3">
    <name type="scientific">Terrabacter aeriphilus</name>
    <dbReference type="NCBI Taxonomy" id="515662"/>
    <lineage>
        <taxon>Bacteria</taxon>
        <taxon>Bacillati</taxon>
        <taxon>Actinomycetota</taxon>
        <taxon>Actinomycetes</taxon>
        <taxon>Micrococcales</taxon>
        <taxon>Intrasporangiaceae</taxon>
        <taxon>Terrabacter</taxon>
    </lineage>
</organism>
<gene>
    <name evidence="2" type="ORF">GCM10023258_36560</name>
</gene>
<evidence type="ECO:0000259" key="1">
    <source>
        <dbReference type="Pfam" id="PF01814"/>
    </source>
</evidence>
<protein>
    <recommendedName>
        <fullName evidence="1">Hemerythrin-like domain-containing protein</fullName>
    </recommendedName>
</protein>
<sequence>MNRVIHAAVRRDLGRLASALAAAPDGDRARARQLGVAYAHLHDQLKHHHEGEDTHVFPFLARVEGARELVEVMESEHEAMATALADVHAAMDTYVSTASTGDAHAARDAVERARAVVERHLSHEEDDLEPLLLPHLETPAWKAVEKKLRPPSLAGSGRFMAWVQDGMTDPERAYLRSAVPVPVIFLLSRIAGRRYHRDVAPVWQSAT</sequence>
<comment type="caution">
    <text evidence="2">The sequence shown here is derived from an EMBL/GenBank/DDBJ whole genome shotgun (WGS) entry which is preliminary data.</text>
</comment>
<dbReference type="Proteomes" id="UP001500427">
    <property type="component" value="Unassembled WGS sequence"/>
</dbReference>
<dbReference type="CDD" id="cd12108">
    <property type="entry name" value="Hr-like"/>
    <property type="match status" value="1"/>
</dbReference>
<name>A0ABP9JNA1_9MICO</name>
<dbReference type="Pfam" id="PF01814">
    <property type="entry name" value="Hemerythrin"/>
    <property type="match status" value="1"/>
</dbReference>
<dbReference type="InterPro" id="IPR012312">
    <property type="entry name" value="Hemerythrin-like"/>
</dbReference>
<evidence type="ECO:0000313" key="3">
    <source>
        <dbReference type="Proteomes" id="UP001500427"/>
    </source>
</evidence>
<reference evidence="3" key="1">
    <citation type="journal article" date="2019" name="Int. J. Syst. Evol. Microbiol.">
        <title>The Global Catalogue of Microorganisms (GCM) 10K type strain sequencing project: providing services to taxonomists for standard genome sequencing and annotation.</title>
        <authorList>
            <consortium name="The Broad Institute Genomics Platform"/>
            <consortium name="The Broad Institute Genome Sequencing Center for Infectious Disease"/>
            <person name="Wu L."/>
            <person name="Ma J."/>
        </authorList>
    </citation>
    <scope>NUCLEOTIDE SEQUENCE [LARGE SCALE GENOMIC DNA]</scope>
    <source>
        <strain evidence="3">JCM 17687</strain>
    </source>
</reference>
<evidence type="ECO:0000313" key="2">
    <source>
        <dbReference type="EMBL" id="GAA5035067.1"/>
    </source>
</evidence>
<dbReference type="Gene3D" id="1.20.120.520">
    <property type="entry name" value="nmb1532 protein domain like"/>
    <property type="match status" value="1"/>
</dbReference>
<proteinExistence type="predicted"/>
<accession>A0ABP9JNA1</accession>